<keyword evidence="7 8" id="KW-0624">Polysaccharide degradation</keyword>
<accession>A0A1B6F778</accession>
<dbReference type="EC" id="3.2.1.4" evidence="9"/>
<sequence>MNPMGGVWIVAVIVIQGCCVVFSAEHDYGKILHLSLLFYEAQRSGKLPPDNRIPWRGDSALLDKGLKGEDLTGGYYDAGDSVKFGFTMASATTLLAWGCISYKDAYVDAGEWDRVLEALRWATDYFIKCHISPNELYGQVGEFTTNSEHWGRPEDINSTRPAYKIDTDHPGSDLAGETAAALAATALVFKTEDKDYSDLLLSHAEQLYDFANKHRGLYNDAIKGATEFYESTDYGDELTWAAAWLFKVSSKRYYLDEAEHYYMQFRLKERPNEFFYNKKVAGVQVLLAQLTKRQDYVEAGKAFCNFTVFNQQKTPKGLVYIDKIGTLCHAANVAFLCLQLADEGVNADLYQRFAKQQIDYMLGSSGRSYVVGYGEKYPTRPHHAASSCHVMPEPCTWTEFGLDRPNPQILYGALVSGPDENDFYQDKREDYVYNEVTLDYNAGFQSAVAGLRHLQLKGVSLFR</sequence>
<keyword evidence="3 8" id="KW-0378">Hydrolase</keyword>
<dbReference type="EMBL" id="GECZ01021374">
    <property type="protein sequence ID" value="JAS48395.1"/>
    <property type="molecule type" value="Transcribed_RNA"/>
</dbReference>
<feature type="domain" description="Glycoside hydrolase family 9" evidence="10">
    <location>
        <begin position="28"/>
        <end position="447"/>
    </location>
</feature>
<evidence type="ECO:0000313" key="12">
    <source>
        <dbReference type="EMBL" id="JAS48395.1"/>
    </source>
</evidence>
<keyword evidence="4 9" id="KW-0136">Cellulose degradation</keyword>
<dbReference type="Pfam" id="PF00759">
    <property type="entry name" value="Glyco_hydro_9"/>
    <property type="match status" value="1"/>
</dbReference>
<evidence type="ECO:0000256" key="8">
    <source>
        <dbReference type="PROSITE-ProRule" id="PRU10060"/>
    </source>
</evidence>
<dbReference type="GO" id="GO:0030245">
    <property type="term" value="P:cellulose catabolic process"/>
    <property type="evidence" value="ECO:0007669"/>
    <property type="project" value="UniProtKB-KW"/>
</dbReference>
<evidence type="ECO:0000256" key="7">
    <source>
        <dbReference type="ARBA" id="ARBA00023326"/>
    </source>
</evidence>
<dbReference type="AlphaFoldDB" id="A0A1B6F778"/>
<dbReference type="Gene3D" id="1.50.10.10">
    <property type="match status" value="1"/>
</dbReference>
<gene>
    <name evidence="12" type="ORF">g.24707</name>
    <name evidence="11" type="ORF">g.24709</name>
</gene>
<evidence type="ECO:0000256" key="6">
    <source>
        <dbReference type="ARBA" id="ARBA00023295"/>
    </source>
</evidence>
<evidence type="ECO:0000256" key="1">
    <source>
        <dbReference type="ARBA" id="ARBA00000966"/>
    </source>
</evidence>
<name>A0A1B6F778_9HEMI</name>
<dbReference type="PROSITE" id="PS00698">
    <property type="entry name" value="GH9_3"/>
    <property type="match status" value="1"/>
</dbReference>
<reference evidence="11" key="1">
    <citation type="submission" date="2015-11" db="EMBL/GenBank/DDBJ databases">
        <title>De novo transcriptome assembly of four potential Pierce s Disease insect vectors from Arizona vineyards.</title>
        <authorList>
            <person name="Tassone E.E."/>
        </authorList>
    </citation>
    <scope>NUCLEOTIDE SEQUENCE</scope>
</reference>
<comment type="catalytic activity">
    <reaction evidence="1 9">
        <text>Endohydrolysis of (1-&gt;4)-beta-D-glucosidic linkages in cellulose, lichenin and cereal beta-D-glucans.</text>
        <dbReference type="EC" id="3.2.1.4"/>
    </reaction>
</comment>
<dbReference type="PANTHER" id="PTHR22298">
    <property type="entry name" value="ENDO-1,4-BETA-GLUCANASE"/>
    <property type="match status" value="1"/>
</dbReference>
<proteinExistence type="inferred from homology"/>
<feature type="signal peptide" evidence="9">
    <location>
        <begin position="1"/>
        <end position="23"/>
    </location>
</feature>
<dbReference type="EMBL" id="GECZ01023712">
    <property type="protein sequence ID" value="JAS46057.1"/>
    <property type="molecule type" value="Transcribed_RNA"/>
</dbReference>
<evidence type="ECO:0000259" key="10">
    <source>
        <dbReference type="Pfam" id="PF00759"/>
    </source>
</evidence>
<evidence type="ECO:0000256" key="4">
    <source>
        <dbReference type="ARBA" id="ARBA00023001"/>
    </source>
</evidence>
<feature type="active site" evidence="8">
    <location>
        <position position="435"/>
    </location>
</feature>
<evidence type="ECO:0000256" key="3">
    <source>
        <dbReference type="ARBA" id="ARBA00022801"/>
    </source>
</evidence>
<evidence type="ECO:0000313" key="11">
    <source>
        <dbReference type="EMBL" id="JAS46057.1"/>
    </source>
</evidence>
<dbReference type="GO" id="GO:0008810">
    <property type="term" value="F:cellulase activity"/>
    <property type="evidence" value="ECO:0007669"/>
    <property type="project" value="UniProtKB-EC"/>
</dbReference>
<comment type="similarity">
    <text evidence="2 8 9">Belongs to the glycosyl hydrolase 9 (cellulase E) family.</text>
</comment>
<feature type="active site" evidence="8">
    <location>
        <position position="426"/>
    </location>
</feature>
<dbReference type="InterPro" id="IPR001701">
    <property type="entry name" value="Glyco_hydro_9"/>
</dbReference>
<evidence type="ECO:0000256" key="2">
    <source>
        <dbReference type="ARBA" id="ARBA00007072"/>
    </source>
</evidence>
<keyword evidence="6 8" id="KW-0326">Glycosidase</keyword>
<evidence type="ECO:0000256" key="9">
    <source>
        <dbReference type="RuleBase" id="RU361166"/>
    </source>
</evidence>
<dbReference type="InterPro" id="IPR012341">
    <property type="entry name" value="6hp_glycosidase-like_sf"/>
</dbReference>
<keyword evidence="9" id="KW-0732">Signal</keyword>
<protein>
    <recommendedName>
        <fullName evidence="9">Endoglucanase</fullName>
        <ecNumber evidence="9">3.2.1.4</ecNumber>
    </recommendedName>
</protein>
<evidence type="ECO:0000256" key="5">
    <source>
        <dbReference type="ARBA" id="ARBA00023277"/>
    </source>
</evidence>
<dbReference type="InterPro" id="IPR008928">
    <property type="entry name" value="6-hairpin_glycosidase_sf"/>
</dbReference>
<dbReference type="SUPFAM" id="SSF48208">
    <property type="entry name" value="Six-hairpin glycosidases"/>
    <property type="match status" value="1"/>
</dbReference>
<feature type="chain" id="PRO_5008447215" description="Endoglucanase" evidence="9">
    <location>
        <begin position="24"/>
        <end position="463"/>
    </location>
</feature>
<organism evidence="11">
    <name type="scientific">Cuerna arida</name>
    <dbReference type="NCBI Taxonomy" id="1464854"/>
    <lineage>
        <taxon>Eukaryota</taxon>
        <taxon>Metazoa</taxon>
        <taxon>Ecdysozoa</taxon>
        <taxon>Arthropoda</taxon>
        <taxon>Hexapoda</taxon>
        <taxon>Insecta</taxon>
        <taxon>Pterygota</taxon>
        <taxon>Neoptera</taxon>
        <taxon>Paraneoptera</taxon>
        <taxon>Hemiptera</taxon>
        <taxon>Auchenorrhyncha</taxon>
        <taxon>Membracoidea</taxon>
        <taxon>Cicadellidae</taxon>
        <taxon>Cicadellinae</taxon>
        <taxon>Proconiini</taxon>
        <taxon>Cuerna</taxon>
    </lineage>
</organism>
<keyword evidence="5 8" id="KW-0119">Carbohydrate metabolism</keyword>
<dbReference type="InterPro" id="IPR033126">
    <property type="entry name" value="Glyco_hydro_9_Asp/Glu_AS"/>
</dbReference>